<reference evidence="1 2" key="1">
    <citation type="submission" date="2022-09" db="EMBL/GenBank/DDBJ databases">
        <title>Chryseobacterium oleae sp.nov., isolated from the inter-root soil of Pyrola calliantha H. Andr. in Tibet.</title>
        <authorList>
            <person name="Li Z."/>
        </authorList>
    </citation>
    <scope>NUCLEOTIDE SEQUENCE [LARGE SCALE GENOMIC DNA]</scope>
    <source>
        <strain evidence="2">pc1-10</strain>
    </source>
</reference>
<gene>
    <name evidence="1" type="ORF">N0B48_07970</name>
</gene>
<evidence type="ECO:0000313" key="2">
    <source>
        <dbReference type="Proteomes" id="UP001525566"/>
    </source>
</evidence>
<protein>
    <recommendedName>
        <fullName evidence="3">Transposase</fullName>
    </recommendedName>
</protein>
<dbReference type="EMBL" id="JAOAMU010000002">
    <property type="protein sequence ID" value="MCT2561817.1"/>
    <property type="molecule type" value="Genomic_DNA"/>
</dbReference>
<accession>A0ABT2ISL5</accession>
<proteinExistence type="predicted"/>
<sequence length="114" mass="13229">MTPEQLVAILKRDVIDGNIELYKNLLNTTNEAQNPIWKSILLMYIELSKEDKEVFLNFLRIVEINTLSHVLGILDGSTYVDEINDEFILTTESSNEKINEDLQDLFLELIEENK</sequence>
<dbReference type="Proteomes" id="UP001525566">
    <property type="component" value="Unassembled WGS sequence"/>
</dbReference>
<dbReference type="RefSeq" id="WP_259838087.1">
    <property type="nucleotide sequence ID" value="NZ_JAOAMU010000002.1"/>
</dbReference>
<evidence type="ECO:0008006" key="3">
    <source>
        <dbReference type="Google" id="ProtNLM"/>
    </source>
</evidence>
<organism evidence="1 2">
    <name type="scientific">Chryseobacterium herbae</name>
    <dbReference type="NCBI Taxonomy" id="2976476"/>
    <lineage>
        <taxon>Bacteria</taxon>
        <taxon>Pseudomonadati</taxon>
        <taxon>Bacteroidota</taxon>
        <taxon>Flavobacteriia</taxon>
        <taxon>Flavobacteriales</taxon>
        <taxon>Weeksellaceae</taxon>
        <taxon>Chryseobacterium group</taxon>
        <taxon>Chryseobacterium</taxon>
    </lineage>
</organism>
<name>A0ABT2ISL5_9FLAO</name>
<evidence type="ECO:0000313" key="1">
    <source>
        <dbReference type="EMBL" id="MCT2561817.1"/>
    </source>
</evidence>
<comment type="caution">
    <text evidence="1">The sequence shown here is derived from an EMBL/GenBank/DDBJ whole genome shotgun (WGS) entry which is preliminary data.</text>
</comment>
<keyword evidence="2" id="KW-1185">Reference proteome</keyword>